<gene>
    <name evidence="3" type="ORF">C41B8_17401</name>
</gene>
<feature type="domain" description="HTH lysR-type" evidence="2">
    <location>
        <begin position="1"/>
        <end position="53"/>
    </location>
</feature>
<reference evidence="3 4" key="1">
    <citation type="submission" date="2013-03" db="EMBL/GenBank/DDBJ databases">
        <title>Salinisphaera hydrothermalis C41B8 Genome Sequencing.</title>
        <authorList>
            <person name="Li C."/>
            <person name="Lai Q."/>
            <person name="Shao Z."/>
        </authorList>
    </citation>
    <scope>NUCLEOTIDE SEQUENCE [LARGE SCALE GENOMIC DNA]</scope>
    <source>
        <strain evidence="3 4">C41B8</strain>
    </source>
</reference>
<keyword evidence="4" id="KW-1185">Reference proteome</keyword>
<dbReference type="PANTHER" id="PTHR30537">
    <property type="entry name" value="HTH-TYPE TRANSCRIPTIONAL REGULATOR"/>
    <property type="match status" value="1"/>
</dbReference>
<name>A0A084IGU4_SALHC</name>
<evidence type="ECO:0000256" key="1">
    <source>
        <dbReference type="ARBA" id="ARBA00009437"/>
    </source>
</evidence>
<dbReference type="Proteomes" id="UP000028302">
    <property type="component" value="Unassembled WGS sequence"/>
</dbReference>
<comment type="similarity">
    <text evidence="1">Belongs to the LysR transcriptional regulatory family.</text>
</comment>
<dbReference type="AlphaFoldDB" id="A0A084IGU4"/>
<dbReference type="EMBL" id="APNK01000045">
    <property type="protein sequence ID" value="KEZ75928.1"/>
    <property type="molecule type" value="Genomic_DNA"/>
</dbReference>
<organism evidence="3 4">
    <name type="scientific">Salinisphaera hydrothermalis (strain C41B8)</name>
    <dbReference type="NCBI Taxonomy" id="1304275"/>
    <lineage>
        <taxon>Bacteria</taxon>
        <taxon>Pseudomonadati</taxon>
        <taxon>Pseudomonadota</taxon>
        <taxon>Gammaproteobacteria</taxon>
        <taxon>Salinisphaerales</taxon>
        <taxon>Salinisphaeraceae</taxon>
        <taxon>Salinisphaera</taxon>
    </lineage>
</organism>
<dbReference type="STRING" id="1304275.C41B8_17401"/>
<dbReference type="InterPro" id="IPR000847">
    <property type="entry name" value="LysR_HTH_N"/>
</dbReference>
<dbReference type="Gene3D" id="3.40.190.10">
    <property type="entry name" value="Periplasmic binding protein-like II"/>
    <property type="match status" value="1"/>
</dbReference>
<dbReference type="Gene3D" id="1.10.10.10">
    <property type="entry name" value="Winged helix-like DNA-binding domain superfamily/Winged helix DNA-binding domain"/>
    <property type="match status" value="1"/>
</dbReference>
<accession>A0A084IGU4</accession>
<dbReference type="PROSITE" id="PS50931">
    <property type="entry name" value="HTH_LYSR"/>
    <property type="match status" value="1"/>
</dbReference>
<dbReference type="InterPro" id="IPR036390">
    <property type="entry name" value="WH_DNA-bd_sf"/>
</dbReference>
<proteinExistence type="inferred from homology"/>
<dbReference type="InterPro" id="IPR036388">
    <property type="entry name" value="WH-like_DNA-bd_sf"/>
</dbReference>
<evidence type="ECO:0000313" key="4">
    <source>
        <dbReference type="Proteomes" id="UP000028302"/>
    </source>
</evidence>
<dbReference type="SUPFAM" id="SSF46785">
    <property type="entry name" value="Winged helix' DNA-binding domain"/>
    <property type="match status" value="1"/>
</dbReference>
<dbReference type="Pfam" id="PF00126">
    <property type="entry name" value="HTH_1"/>
    <property type="match status" value="1"/>
</dbReference>
<sequence>MATFIEVARHGTISGASKALRIPTSTISRRLNRLEDDFESRLLSRNSRHCSLTPSGQLLYDYASGLMDDLLEAKNMLHETDGHLSGRMKVSIPTEFGVVWLSDVVSEFARDHPLVDLECITSMQSLDPVRQEI</sequence>
<dbReference type="eggNOG" id="COG0583">
    <property type="taxonomic scope" value="Bacteria"/>
</dbReference>
<evidence type="ECO:0000313" key="3">
    <source>
        <dbReference type="EMBL" id="KEZ75928.1"/>
    </source>
</evidence>
<dbReference type="InterPro" id="IPR058163">
    <property type="entry name" value="LysR-type_TF_proteobact-type"/>
</dbReference>
<dbReference type="GO" id="GO:0003700">
    <property type="term" value="F:DNA-binding transcription factor activity"/>
    <property type="evidence" value="ECO:0007669"/>
    <property type="project" value="InterPro"/>
</dbReference>
<evidence type="ECO:0000259" key="2">
    <source>
        <dbReference type="PROSITE" id="PS50931"/>
    </source>
</evidence>
<protein>
    <submittedName>
        <fullName evidence="3">LysR family transcriptional regulator</fullName>
    </submittedName>
</protein>
<dbReference type="PANTHER" id="PTHR30537:SF5">
    <property type="entry name" value="HTH-TYPE TRANSCRIPTIONAL ACTIVATOR TTDR-RELATED"/>
    <property type="match status" value="1"/>
</dbReference>
<comment type="caution">
    <text evidence="3">The sequence shown here is derived from an EMBL/GenBank/DDBJ whole genome shotgun (WGS) entry which is preliminary data.</text>
</comment>